<dbReference type="Gene3D" id="2.170.270.10">
    <property type="entry name" value="SET domain"/>
    <property type="match status" value="1"/>
</dbReference>
<gene>
    <name evidence="10" type="ORF">DH2020_010913</name>
</gene>
<keyword evidence="7" id="KW-0539">Nucleus</keyword>
<keyword evidence="4" id="KW-0489">Methyltransferase</keyword>
<dbReference type="EMBL" id="JABTTQ020000005">
    <property type="protein sequence ID" value="KAK6156665.1"/>
    <property type="molecule type" value="Genomic_DNA"/>
</dbReference>
<accession>A0ABR0XC29</accession>
<keyword evidence="11" id="KW-1185">Reference proteome</keyword>
<keyword evidence="6" id="KW-0949">S-adenosyl-L-methionine</keyword>
<evidence type="ECO:0000256" key="4">
    <source>
        <dbReference type="ARBA" id="ARBA00022603"/>
    </source>
</evidence>
<evidence type="ECO:0000256" key="8">
    <source>
        <dbReference type="SAM" id="MobiDB-lite"/>
    </source>
</evidence>
<evidence type="ECO:0000256" key="2">
    <source>
        <dbReference type="ARBA" id="ARBA00004286"/>
    </source>
</evidence>
<evidence type="ECO:0000256" key="1">
    <source>
        <dbReference type="ARBA" id="ARBA00004123"/>
    </source>
</evidence>
<comment type="caution">
    <text evidence="10">The sequence shown here is derived from an EMBL/GenBank/DDBJ whole genome shotgun (WGS) entry which is preliminary data.</text>
</comment>
<proteinExistence type="predicted"/>
<dbReference type="InterPro" id="IPR025787">
    <property type="entry name" value="Hist-Lys_N-MeTrfase_SET2_plant"/>
</dbReference>
<reference evidence="10 11" key="1">
    <citation type="journal article" date="2021" name="Comput. Struct. Biotechnol. J.">
        <title>De novo genome assembly of the potent medicinal plant Rehmannia glutinosa using nanopore technology.</title>
        <authorList>
            <person name="Ma L."/>
            <person name="Dong C."/>
            <person name="Song C."/>
            <person name="Wang X."/>
            <person name="Zheng X."/>
            <person name="Niu Y."/>
            <person name="Chen S."/>
            <person name="Feng W."/>
        </authorList>
    </citation>
    <scope>NUCLEOTIDE SEQUENCE [LARGE SCALE GENOMIC DNA]</scope>
    <source>
        <strain evidence="10">DH-2019</strain>
    </source>
</reference>
<dbReference type="InterPro" id="IPR001214">
    <property type="entry name" value="SET_dom"/>
</dbReference>
<evidence type="ECO:0000313" key="11">
    <source>
        <dbReference type="Proteomes" id="UP001318860"/>
    </source>
</evidence>
<dbReference type="SMART" id="SM00317">
    <property type="entry name" value="SET"/>
    <property type="match status" value="1"/>
</dbReference>
<feature type="domain" description="SET" evidence="9">
    <location>
        <begin position="377"/>
        <end position="495"/>
    </location>
</feature>
<dbReference type="Pfam" id="PF00856">
    <property type="entry name" value="SET"/>
    <property type="match status" value="1"/>
</dbReference>
<name>A0ABR0XC29_REHGL</name>
<dbReference type="SUPFAM" id="SSF82199">
    <property type="entry name" value="SET domain"/>
    <property type="match status" value="1"/>
</dbReference>
<keyword evidence="5" id="KW-0808">Transferase</keyword>
<protein>
    <recommendedName>
        <fullName evidence="9">SET domain-containing protein</fullName>
    </recommendedName>
</protein>
<dbReference type="PANTHER" id="PTHR22884">
    <property type="entry name" value="SET DOMAIN PROTEINS"/>
    <property type="match status" value="1"/>
</dbReference>
<dbReference type="PROSITE" id="PS50280">
    <property type="entry name" value="SET"/>
    <property type="match status" value="1"/>
</dbReference>
<dbReference type="InterPro" id="IPR046341">
    <property type="entry name" value="SET_dom_sf"/>
</dbReference>
<feature type="compositionally biased region" description="Basic and acidic residues" evidence="8">
    <location>
        <begin position="36"/>
        <end position="47"/>
    </location>
</feature>
<organism evidence="10 11">
    <name type="scientific">Rehmannia glutinosa</name>
    <name type="common">Chinese foxglove</name>
    <dbReference type="NCBI Taxonomy" id="99300"/>
    <lineage>
        <taxon>Eukaryota</taxon>
        <taxon>Viridiplantae</taxon>
        <taxon>Streptophyta</taxon>
        <taxon>Embryophyta</taxon>
        <taxon>Tracheophyta</taxon>
        <taxon>Spermatophyta</taxon>
        <taxon>Magnoliopsida</taxon>
        <taxon>eudicotyledons</taxon>
        <taxon>Gunneridae</taxon>
        <taxon>Pentapetalae</taxon>
        <taxon>asterids</taxon>
        <taxon>lamiids</taxon>
        <taxon>Lamiales</taxon>
        <taxon>Orobanchaceae</taxon>
        <taxon>Rehmannieae</taxon>
        <taxon>Rehmannia</taxon>
    </lineage>
</organism>
<feature type="region of interest" description="Disordered" evidence="8">
    <location>
        <begin position="36"/>
        <end position="93"/>
    </location>
</feature>
<evidence type="ECO:0000256" key="3">
    <source>
        <dbReference type="ARBA" id="ARBA00022454"/>
    </source>
</evidence>
<dbReference type="InterPro" id="IPR050777">
    <property type="entry name" value="SET2_Histone-Lys_MeTrsfase"/>
</dbReference>
<evidence type="ECO:0000256" key="6">
    <source>
        <dbReference type="ARBA" id="ARBA00022691"/>
    </source>
</evidence>
<sequence length="508" mass="56566">MPCLDNLLNLPASALADLTSCPEFKPILRETQFDPKIKPVLVRHPDPDGFGLGPQSTESSDDDKKDEFRGNGGGGGAIGKSPELESDPEKEFGSLVQPKLRSEACDEDGDGIVRALNPCRVVGPTTAKLVQEWSKRKIEEGIPEFKCSLPFLVGAPKSVQCGVCQNVVYPEEKIFCSVRGCRESFFKIINVIHFPDRPGEAICWKHHTDWRMEKVYLFFVHQHFPRSLLTAEVLCTILQVTGYPVSCIGCALSAFNLCSTNISTNPIGSQGAPPASTLVAAGIRVALLGRERYREIPANNLEDIFALLPLPYNEEEFKIDINWKDQTETKLEPHPYIPIKRILLNALMVVYAGFSASAAQKLVVAPKPAQIDPFRNNTVYGAYQTEHCGWGVVAGESISKGDFIVEYVGEVINDAMCERRLWDMKDQDAKNFYMCEINKDFVIDATFKGNASRFLNHSCAPNCKLEKWQVEGEIRVGVFASRSIEVGEALTYDYRYLELEGDINRRAS</sequence>
<keyword evidence="3" id="KW-0158">Chromosome</keyword>
<evidence type="ECO:0000256" key="5">
    <source>
        <dbReference type="ARBA" id="ARBA00022679"/>
    </source>
</evidence>
<evidence type="ECO:0000256" key="7">
    <source>
        <dbReference type="ARBA" id="ARBA00023242"/>
    </source>
</evidence>
<evidence type="ECO:0000259" key="9">
    <source>
        <dbReference type="PROSITE" id="PS50280"/>
    </source>
</evidence>
<evidence type="ECO:0000313" key="10">
    <source>
        <dbReference type="EMBL" id="KAK6156665.1"/>
    </source>
</evidence>
<dbReference type="PROSITE" id="PS51578">
    <property type="entry name" value="SAM_MT43_SET2_2"/>
    <property type="match status" value="1"/>
</dbReference>
<comment type="subcellular location">
    <subcellularLocation>
        <location evidence="2">Chromosome</location>
    </subcellularLocation>
    <subcellularLocation>
        <location evidence="1">Nucleus</location>
    </subcellularLocation>
</comment>
<dbReference type="Proteomes" id="UP001318860">
    <property type="component" value="Unassembled WGS sequence"/>
</dbReference>